<evidence type="ECO:0000256" key="1">
    <source>
        <dbReference type="SAM" id="Phobius"/>
    </source>
</evidence>
<sequence>MSAVSLIVDAVIFIAPFINFMITIYHYFNIKSIAIIKLMIFLLDFI</sequence>
<dbReference type="HOGENOM" id="CLU_3179447_0_0_9"/>
<dbReference type="AlphaFoldDB" id="B0PAL0"/>
<proteinExistence type="predicted"/>
<reference evidence="2" key="2">
    <citation type="submission" date="2013-09" db="EMBL/GenBank/DDBJ databases">
        <title>Draft genome sequence of Anaerotruncus colihominis(DSM 17241).</title>
        <authorList>
            <person name="Sudarsanam P."/>
            <person name="Ley R."/>
            <person name="Guruge J."/>
            <person name="Turnbaugh P.J."/>
            <person name="Mahowald M."/>
            <person name="Liep D."/>
            <person name="Gordon J."/>
        </authorList>
    </citation>
    <scope>NUCLEOTIDE SEQUENCE</scope>
    <source>
        <strain evidence="2">DSM 17241</strain>
    </source>
</reference>
<keyword evidence="1" id="KW-1133">Transmembrane helix</keyword>
<reference evidence="2" key="1">
    <citation type="submission" date="2007-11" db="EMBL/GenBank/DDBJ databases">
        <authorList>
            <person name="Fulton L."/>
            <person name="Clifton S."/>
            <person name="Fulton B."/>
            <person name="Xu J."/>
            <person name="Minx P."/>
            <person name="Pepin K.H."/>
            <person name="Johnson M."/>
            <person name="Thiruvilangam P."/>
            <person name="Bhonagiri V."/>
            <person name="Nash W.E."/>
            <person name="Mardis E.R."/>
            <person name="Wilson R.K."/>
        </authorList>
    </citation>
    <scope>NUCLEOTIDE SEQUENCE [LARGE SCALE GENOMIC DNA]</scope>
    <source>
        <strain evidence="2">DSM 17241</strain>
    </source>
</reference>
<comment type="caution">
    <text evidence="2">The sequence shown here is derived from an EMBL/GenBank/DDBJ whole genome shotgun (WGS) entry which is preliminary data.</text>
</comment>
<keyword evidence="1" id="KW-0472">Membrane</keyword>
<dbReference type="EMBL" id="ABGD02000014">
    <property type="protein sequence ID" value="EDS11190.1"/>
    <property type="molecule type" value="Genomic_DNA"/>
</dbReference>
<protein>
    <submittedName>
        <fullName evidence="2">Uncharacterized protein</fullName>
    </submittedName>
</protein>
<gene>
    <name evidence="2" type="ORF">ANACOL_01810</name>
</gene>
<accession>B0PAL0</accession>
<organism evidence="2 3">
    <name type="scientific">Anaerotruncus colihominis DSM 17241</name>
    <dbReference type="NCBI Taxonomy" id="445972"/>
    <lineage>
        <taxon>Bacteria</taxon>
        <taxon>Bacillati</taxon>
        <taxon>Bacillota</taxon>
        <taxon>Clostridia</taxon>
        <taxon>Eubacteriales</taxon>
        <taxon>Oscillospiraceae</taxon>
        <taxon>Anaerotruncus</taxon>
    </lineage>
</organism>
<evidence type="ECO:0000313" key="2">
    <source>
        <dbReference type="EMBL" id="EDS11190.1"/>
    </source>
</evidence>
<evidence type="ECO:0000313" key="3">
    <source>
        <dbReference type="Proteomes" id="UP000003803"/>
    </source>
</evidence>
<feature type="transmembrane region" description="Helical" evidence="1">
    <location>
        <begin position="6"/>
        <end position="28"/>
    </location>
</feature>
<keyword evidence="1" id="KW-0812">Transmembrane</keyword>
<dbReference type="Proteomes" id="UP000003803">
    <property type="component" value="Unassembled WGS sequence"/>
</dbReference>
<name>B0PAL0_9FIRM</name>
<keyword evidence="3" id="KW-1185">Reference proteome</keyword>